<keyword evidence="3" id="KW-1185">Reference proteome</keyword>
<evidence type="ECO:0000313" key="2">
    <source>
        <dbReference type="EMBL" id="KAJ1173213.1"/>
    </source>
</evidence>
<evidence type="ECO:0000256" key="1">
    <source>
        <dbReference type="SAM" id="Coils"/>
    </source>
</evidence>
<dbReference type="AlphaFoldDB" id="A0AAV7TBE2"/>
<keyword evidence="1" id="KW-0175">Coiled coil</keyword>
<gene>
    <name evidence="2" type="ORF">NDU88_005053</name>
</gene>
<protein>
    <submittedName>
        <fullName evidence="2">Uncharacterized protein</fullName>
    </submittedName>
</protein>
<name>A0AAV7TBE2_PLEWA</name>
<organism evidence="2 3">
    <name type="scientific">Pleurodeles waltl</name>
    <name type="common">Iberian ribbed newt</name>
    <dbReference type="NCBI Taxonomy" id="8319"/>
    <lineage>
        <taxon>Eukaryota</taxon>
        <taxon>Metazoa</taxon>
        <taxon>Chordata</taxon>
        <taxon>Craniata</taxon>
        <taxon>Vertebrata</taxon>
        <taxon>Euteleostomi</taxon>
        <taxon>Amphibia</taxon>
        <taxon>Batrachia</taxon>
        <taxon>Caudata</taxon>
        <taxon>Salamandroidea</taxon>
        <taxon>Salamandridae</taxon>
        <taxon>Pleurodelinae</taxon>
        <taxon>Pleurodeles</taxon>
    </lineage>
</organism>
<proteinExistence type="predicted"/>
<evidence type="ECO:0000313" key="3">
    <source>
        <dbReference type="Proteomes" id="UP001066276"/>
    </source>
</evidence>
<accession>A0AAV7TBE2</accession>
<sequence length="150" mass="17143">MGTLITQAKRRMDEQIKTIEDLMKELEKVSNKEEVKQLLDVDWVYAKTQTEMYTFVRKLRLIKYYAVKTPPSKPVKELHNAIYSGFKISNTSDLAAINDLVDENLVDNQDIHTSECTDITKMGMISFNTDLSTASFLKLPSYVELIGADN</sequence>
<reference evidence="2" key="1">
    <citation type="journal article" date="2022" name="bioRxiv">
        <title>Sequencing and chromosome-scale assembly of the giantPleurodeles waltlgenome.</title>
        <authorList>
            <person name="Brown T."/>
            <person name="Elewa A."/>
            <person name="Iarovenko S."/>
            <person name="Subramanian E."/>
            <person name="Araus A.J."/>
            <person name="Petzold A."/>
            <person name="Susuki M."/>
            <person name="Suzuki K.-i.T."/>
            <person name="Hayashi T."/>
            <person name="Toyoda A."/>
            <person name="Oliveira C."/>
            <person name="Osipova E."/>
            <person name="Leigh N.D."/>
            <person name="Simon A."/>
            <person name="Yun M.H."/>
        </authorList>
    </citation>
    <scope>NUCLEOTIDE SEQUENCE</scope>
    <source>
        <strain evidence="2">20211129_DDA</strain>
        <tissue evidence="2">Liver</tissue>
    </source>
</reference>
<dbReference type="Proteomes" id="UP001066276">
    <property type="component" value="Chromosome 4_1"/>
</dbReference>
<comment type="caution">
    <text evidence="2">The sequence shown here is derived from an EMBL/GenBank/DDBJ whole genome shotgun (WGS) entry which is preliminary data.</text>
</comment>
<dbReference type="EMBL" id="JANPWB010000007">
    <property type="protein sequence ID" value="KAJ1173213.1"/>
    <property type="molecule type" value="Genomic_DNA"/>
</dbReference>
<feature type="coiled-coil region" evidence="1">
    <location>
        <begin position="5"/>
        <end position="36"/>
    </location>
</feature>